<reference evidence="3" key="1">
    <citation type="submission" date="2015-08" db="EMBL/GenBank/DDBJ databases">
        <authorList>
            <person name="Babu N.S."/>
            <person name="Beckwith C.J."/>
            <person name="Beseler K.G."/>
            <person name="Brison A."/>
            <person name="Carone J.V."/>
            <person name="Caskin T.P."/>
            <person name="Diamond M."/>
            <person name="Durham M.E."/>
            <person name="Foxe J.M."/>
            <person name="Go M."/>
            <person name="Henderson B.A."/>
            <person name="Jones I.B."/>
            <person name="McGettigan J.A."/>
            <person name="Micheletti S.J."/>
            <person name="Nasrallah M.E."/>
            <person name="Ortiz D."/>
            <person name="Piller C.R."/>
            <person name="Privatt S.R."/>
            <person name="Schneider S.L."/>
            <person name="Sharp S."/>
            <person name="Smith T.C."/>
            <person name="Stanton J.D."/>
            <person name="Ullery H.E."/>
            <person name="Wilson R.J."/>
            <person name="Serrano M.G."/>
            <person name="Buck G."/>
            <person name="Lee V."/>
            <person name="Wang Y."/>
            <person name="Carvalho R."/>
            <person name="Voegtly L."/>
            <person name="Shi R."/>
            <person name="Duckworth R."/>
            <person name="Johnson A."/>
            <person name="Loviza R."/>
            <person name="Walstead R."/>
            <person name="Shah Z."/>
            <person name="Kiflezghi M."/>
            <person name="Wade K."/>
            <person name="Ball S.L."/>
            <person name="Bradley K.W."/>
            <person name="Asai D.J."/>
            <person name="Bowman C.A."/>
            <person name="Russell D.A."/>
            <person name="Pope W.H."/>
            <person name="Jacobs-Sera D."/>
            <person name="Hendrix R.W."/>
            <person name="Hatfull G.F."/>
        </authorList>
    </citation>
    <scope>NUCLEOTIDE SEQUENCE</scope>
</reference>
<dbReference type="SUPFAM" id="SSF50475">
    <property type="entry name" value="FMN-binding split barrel"/>
    <property type="match status" value="1"/>
</dbReference>
<feature type="domain" description="Flavin reductase like" evidence="2">
    <location>
        <begin position="28"/>
        <end position="172"/>
    </location>
</feature>
<evidence type="ECO:0000256" key="1">
    <source>
        <dbReference type="ARBA" id="ARBA00023002"/>
    </source>
</evidence>
<dbReference type="GO" id="GO:0010181">
    <property type="term" value="F:FMN binding"/>
    <property type="evidence" value="ECO:0007669"/>
    <property type="project" value="InterPro"/>
</dbReference>
<dbReference type="PANTHER" id="PTHR30466">
    <property type="entry name" value="FLAVIN REDUCTASE"/>
    <property type="match status" value="1"/>
</dbReference>
<gene>
    <name evidence="3" type="ORF">NOCA2850003</name>
</gene>
<dbReference type="AlphaFoldDB" id="A0A2P2CFN1"/>
<dbReference type="EMBL" id="CZKA01000084">
    <property type="protein sequence ID" value="CUR60798.1"/>
    <property type="molecule type" value="Genomic_DNA"/>
</dbReference>
<proteinExistence type="predicted"/>
<dbReference type="Gene3D" id="2.30.110.10">
    <property type="entry name" value="Electron Transport, Fmn-binding Protein, Chain A"/>
    <property type="match status" value="1"/>
</dbReference>
<dbReference type="SMART" id="SM00903">
    <property type="entry name" value="Flavin_Reduct"/>
    <property type="match status" value="1"/>
</dbReference>
<dbReference type="GO" id="GO:0006208">
    <property type="term" value="P:pyrimidine nucleobase catabolic process"/>
    <property type="evidence" value="ECO:0007669"/>
    <property type="project" value="TreeGrafter"/>
</dbReference>
<organism evidence="3">
    <name type="scientific">metagenome</name>
    <dbReference type="NCBI Taxonomy" id="256318"/>
    <lineage>
        <taxon>unclassified sequences</taxon>
        <taxon>metagenomes</taxon>
    </lineage>
</organism>
<evidence type="ECO:0000259" key="2">
    <source>
        <dbReference type="SMART" id="SM00903"/>
    </source>
</evidence>
<name>A0A2P2CFN1_9ZZZZ</name>
<dbReference type="InterPro" id="IPR050268">
    <property type="entry name" value="NADH-dep_flavin_reductase"/>
</dbReference>
<dbReference type="InterPro" id="IPR002563">
    <property type="entry name" value="Flavin_Rdtase-like_dom"/>
</dbReference>
<evidence type="ECO:0000313" key="3">
    <source>
        <dbReference type="EMBL" id="CUR60798.1"/>
    </source>
</evidence>
<dbReference type="GO" id="GO:0042602">
    <property type="term" value="F:riboflavin reductase (NADPH) activity"/>
    <property type="evidence" value="ECO:0007669"/>
    <property type="project" value="TreeGrafter"/>
</dbReference>
<dbReference type="Pfam" id="PF01613">
    <property type="entry name" value="Flavin_Reduct"/>
    <property type="match status" value="1"/>
</dbReference>
<dbReference type="PANTHER" id="PTHR30466:SF1">
    <property type="entry name" value="FMN REDUCTASE (NADH) RUTF"/>
    <property type="match status" value="1"/>
</dbReference>
<sequence length="178" mass="19299">MTATPHAHRPLRQAERAAVAADLFRSALAAHPAGVVVVTGRDEDGPVGMTATSFVSISLDPPLVAFAVATTSSTWQRLRQADSLVVHLLAESQHALATHFSMRDIDRFAEPTTWTSMTTGEPLLGGVGSWLRCRTEQHITLGDHVLVVARVLDACIDGETSPLVYHQRGYRVIREQPA</sequence>
<protein>
    <recommendedName>
        <fullName evidence="2">Flavin reductase like domain-containing protein</fullName>
    </recommendedName>
</protein>
<keyword evidence="1" id="KW-0560">Oxidoreductase</keyword>
<accession>A0A2P2CFN1</accession>
<dbReference type="InterPro" id="IPR012349">
    <property type="entry name" value="Split_barrel_FMN-bd"/>
</dbReference>